<accession>A0A2S6IM45</accession>
<organism evidence="1 2">
    <name type="scientific">Kineococcus xinjiangensis</name>
    <dbReference type="NCBI Taxonomy" id="512762"/>
    <lineage>
        <taxon>Bacteria</taxon>
        <taxon>Bacillati</taxon>
        <taxon>Actinomycetota</taxon>
        <taxon>Actinomycetes</taxon>
        <taxon>Kineosporiales</taxon>
        <taxon>Kineosporiaceae</taxon>
        <taxon>Kineococcus</taxon>
    </lineage>
</organism>
<protein>
    <submittedName>
        <fullName evidence="1">Uncharacterized protein</fullName>
    </submittedName>
</protein>
<name>A0A2S6IM45_9ACTN</name>
<sequence length="75" mass="8357">MGGVTPPTSWTWRFEDADGRQVGVEEASAQFPTQADAESWIGETWRSLRERGVDAVRLFADGEQVYGPLSLRTVE</sequence>
<evidence type="ECO:0000313" key="1">
    <source>
        <dbReference type="EMBL" id="PPK95313.1"/>
    </source>
</evidence>
<gene>
    <name evidence="1" type="ORF">CLV92_106134</name>
</gene>
<proteinExistence type="predicted"/>
<keyword evidence="2" id="KW-1185">Reference proteome</keyword>
<reference evidence="1 2" key="1">
    <citation type="submission" date="2018-02" db="EMBL/GenBank/DDBJ databases">
        <title>Genomic Encyclopedia of Archaeal and Bacterial Type Strains, Phase II (KMG-II): from individual species to whole genera.</title>
        <authorList>
            <person name="Goeker M."/>
        </authorList>
    </citation>
    <scope>NUCLEOTIDE SEQUENCE [LARGE SCALE GENOMIC DNA]</scope>
    <source>
        <strain evidence="1 2">DSM 22857</strain>
    </source>
</reference>
<dbReference type="Proteomes" id="UP000239485">
    <property type="component" value="Unassembled WGS sequence"/>
</dbReference>
<comment type="caution">
    <text evidence="1">The sequence shown here is derived from an EMBL/GenBank/DDBJ whole genome shotgun (WGS) entry which is preliminary data.</text>
</comment>
<dbReference type="EMBL" id="PTJD01000006">
    <property type="protein sequence ID" value="PPK95313.1"/>
    <property type="molecule type" value="Genomic_DNA"/>
</dbReference>
<evidence type="ECO:0000313" key="2">
    <source>
        <dbReference type="Proteomes" id="UP000239485"/>
    </source>
</evidence>
<dbReference type="AlphaFoldDB" id="A0A2S6IM45"/>